<dbReference type="AlphaFoldDB" id="A0AAV7THA3"/>
<reference evidence="1" key="1">
    <citation type="journal article" date="2022" name="bioRxiv">
        <title>Sequencing and chromosome-scale assembly of the giantPleurodeles waltlgenome.</title>
        <authorList>
            <person name="Brown T."/>
            <person name="Elewa A."/>
            <person name="Iarovenko S."/>
            <person name="Subramanian E."/>
            <person name="Araus A.J."/>
            <person name="Petzold A."/>
            <person name="Susuki M."/>
            <person name="Suzuki K.-i.T."/>
            <person name="Hayashi T."/>
            <person name="Toyoda A."/>
            <person name="Oliveira C."/>
            <person name="Osipova E."/>
            <person name="Leigh N.D."/>
            <person name="Simon A."/>
            <person name="Yun M.H."/>
        </authorList>
    </citation>
    <scope>NUCLEOTIDE SEQUENCE</scope>
    <source>
        <strain evidence="1">20211129_DDA</strain>
        <tissue evidence="1">Liver</tissue>
    </source>
</reference>
<accession>A0AAV7THA3</accession>
<dbReference type="Proteomes" id="UP001066276">
    <property type="component" value="Chromosome 3_2"/>
</dbReference>
<name>A0AAV7THA3_PLEWA</name>
<gene>
    <name evidence="1" type="ORF">NDU88_000617</name>
</gene>
<evidence type="ECO:0000313" key="1">
    <source>
        <dbReference type="EMBL" id="KAJ1175329.1"/>
    </source>
</evidence>
<comment type="caution">
    <text evidence="1">The sequence shown here is derived from an EMBL/GenBank/DDBJ whole genome shotgun (WGS) entry which is preliminary data.</text>
</comment>
<evidence type="ECO:0008006" key="3">
    <source>
        <dbReference type="Google" id="ProtNLM"/>
    </source>
</evidence>
<protein>
    <recommendedName>
        <fullName evidence="3">Secreted protein</fullName>
    </recommendedName>
</protein>
<keyword evidence="2" id="KW-1185">Reference proteome</keyword>
<dbReference type="EMBL" id="JANPWB010000006">
    <property type="protein sequence ID" value="KAJ1175329.1"/>
    <property type="molecule type" value="Genomic_DNA"/>
</dbReference>
<organism evidence="1 2">
    <name type="scientific">Pleurodeles waltl</name>
    <name type="common">Iberian ribbed newt</name>
    <dbReference type="NCBI Taxonomy" id="8319"/>
    <lineage>
        <taxon>Eukaryota</taxon>
        <taxon>Metazoa</taxon>
        <taxon>Chordata</taxon>
        <taxon>Craniata</taxon>
        <taxon>Vertebrata</taxon>
        <taxon>Euteleostomi</taxon>
        <taxon>Amphibia</taxon>
        <taxon>Batrachia</taxon>
        <taxon>Caudata</taxon>
        <taxon>Salamandroidea</taxon>
        <taxon>Salamandridae</taxon>
        <taxon>Pleurodelinae</taxon>
        <taxon>Pleurodeles</taxon>
    </lineage>
</organism>
<proteinExistence type="predicted"/>
<evidence type="ECO:0000313" key="2">
    <source>
        <dbReference type="Proteomes" id="UP001066276"/>
    </source>
</evidence>
<sequence length="82" mass="9303">MCPYLPPHKAAMWAPSVLLRSRFMDRQVFRLLFLMRLGEGAQRGAQRIDKKTAWASPSAKQAEKNQEQEVLHLAAKGELLLA</sequence>